<name>A0A378MEA6_LISGR</name>
<dbReference type="EMBL" id="UGPG01000001">
    <property type="protein sequence ID" value="STY43816.1"/>
    <property type="molecule type" value="Genomic_DNA"/>
</dbReference>
<sequence length="151" mass="16111">MIKRTGEVTLATIGLILGAILQGLFSLVSSWVGNITQSNAESSDFAARYESALRDANVSPSDAPDVHTVITGLHTFGTWSLIILIVTVIISVLGIYFIIGNKKPVLAGILFLVAAIVVLLATLFVGFIPAILLFIAALMSFIRKPRPFATL</sequence>
<gene>
    <name evidence="1" type="ORF">NCTC10815_01120</name>
</gene>
<dbReference type="AlphaFoldDB" id="A0A378MEA6"/>
<proteinExistence type="predicted"/>
<organism evidence="1 2">
    <name type="scientific">Listeria grayi</name>
    <name type="common">Listeria murrayi</name>
    <dbReference type="NCBI Taxonomy" id="1641"/>
    <lineage>
        <taxon>Bacteria</taxon>
        <taxon>Bacillati</taxon>
        <taxon>Bacillota</taxon>
        <taxon>Bacilli</taxon>
        <taxon>Bacillales</taxon>
        <taxon>Listeriaceae</taxon>
        <taxon>Listeria</taxon>
    </lineage>
</organism>
<dbReference type="Proteomes" id="UP000254879">
    <property type="component" value="Unassembled WGS sequence"/>
</dbReference>
<evidence type="ECO:0000313" key="1">
    <source>
        <dbReference type="EMBL" id="STY43816.1"/>
    </source>
</evidence>
<reference evidence="1 2" key="1">
    <citation type="submission" date="2018-06" db="EMBL/GenBank/DDBJ databases">
        <authorList>
            <consortium name="Pathogen Informatics"/>
            <person name="Doyle S."/>
        </authorList>
    </citation>
    <scope>NUCLEOTIDE SEQUENCE [LARGE SCALE GENOMIC DNA]</scope>
    <source>
        <strain evidence="2">NCTC 10815</strain>
    </source>
</reference>
<protein>
    <submittedName>
        <fullName evidence="1">Uncharacterized protein</fullName>
    </submittedName>
</protein>
<evidence type="ECO:0000313" key="2">
    <source>
        <dbReference type="Proteomes" id="UP000254879"/>
    </source>
</evidence>
<dbReference type="RefSeq" id="WP_003754917.1">
    <property type="nucleotide sequence ID" value="NZ_CABKNG010000001.1"/>
</dbReference>
<dbReference type="Pfam" id="PF13273">
    <property type="entry name" value="DUF4064"/>
    <property type="match status" value="1"/>
</dbReference>
<accession>A0A378MEA6</accession>
<dbReference type="InterPro" id="IPR025273">
    <property type="entry name" value="DUF4064"/>
</dbReference>